<dbReference type="PANTHER" id="PTHR31614">
    <property type="entry name" value="PROTEIN DOWNSTREAM OF FLC-RELATED"/>
    <property type="match status" value="1"/>
</dbReference>
<feature type="signal peptide" evidence="3">
    <location>
        <begin position="1"/>
        <end position="21"/>
    </location>
</feature>
<evidence type="ECO:0000256" key="1">
    <source>
        <dbReference type="ARBA" id="ARBA00010049"/>
    </source>
</evidence>
<evidence type="ECO:0000313" key="4">
    <source>
        <dbReference type="EMBL" id="KAJ9543318.1"/>
    </source>
</evidence>
<reference evidence="4" key="1">
    <citation type="submission" date="2023-03" db="EMBL/GenBank/DDBJ databases">
        <title>Chromosome-scale reference genome and RAD-based genetic map of yellow starthistle (Centaurea solstitialis) reveal putative structural variation and QTLs associated with invader traits.</title>
        <authorList>
            <person name="Reatini B."/>
            <person name="Cang F.A."/>
            <person name="Jiang Q."/>
            <person name="Mckibben M.T.W."/>
            <person name="Barker M.S."/>
            <person name="Rieseberg L.H."/>
            <person name="Dlugosch K.M."/>
        </authorList>
    </citation>
    <scope>NUCLEOTIDE SEQUENCE</scope>
    <source>
        <strain evidence="4">CAN-66</strain>
        <tissue evidence="4">Leaf</tissue>
    </source>
</reference>
<evidence type="ECO:0000256" key="3">
    <source>
        <dbReference type="SAM" id="SignalP"/>
    </source>
</evidence>
<protein>
    <submittedName>
        <fullName evidence="4">Uncharacterized protein</fullName>
    </submittedName>
</protein>
<comment type="similarity">
    <text evidence="1">Belongs to the Ole e I family.</text>
</comment>
<dbReference type="InterPro" id="IPR006041">
    <property type="entry name" value="Pollen_Ole_e1_allergen"/>
</dbReference>
<evidence type="ECO:0000256" key="2">
    <source>
        <dbReference type="ARBA" id="ARBA00023157"/>
    </source>
</evidence>
<proteinExistence type="inferred from homology"/>
<dbReference type="AlphaFoldDB" id="A0AA38SQV4"/>
<keyword evidence="2" id="KW-1015">Disulfide bond</keyword>
<keyword evidence="5" id="KW-1185">Reference proteome</keyword>
<dbReference type="PANTHER" id="PTHR31614:SF2">
    <property type="entry name" value="F28N24.16 PROTEIN"/>
    <property type="match status" value="1"/>
</dbReference>
<sequence length="172" mass="18722">MSTTSTAAAIISLICILSSISAPFAAPAPSANGGGKDEESFVIVGQVYCDPCRIQFPLDISYPVPNAKVILECRERENSAVTYTTVGMTDAKGMYNITAPGDHEEEICDVFVRESPDSKCPEVMDYESLSRVSLTDKNGVRGRTRNANPIGFMIKEIDPRCYEILKNMGLTN</sequence>
<dbReference type="EMBL" id="JARYMX010000006">
    <property type="protein sequence ID" value="KAJ9543318.1"/>
    <property type="molecule type" value="Genomic_DNA"/>
</dbReference>
<name>A0AA38SQV4_9ASTR</name>
<keyword evidence="3" id="KW-0732">Signal</keyword>
<feature type="chain" id="PRO_5041421462" evidence="3">
    <location>
        <begin position="22"/>
        <end position="172"/>
    </location>
</feature>
<dbReference type="Pfam" id="PF01190">
    <property type="entry name" value="Pollen_Ole_e_1"/>
    <property type="match status" value="1"/>
</dbReference>
<accession>A0AA38SQV4</accession>
<evidence type="ECO:0000313" key="5">
    <source>
        <dbReference type="Proteomes" id="UP001172457"/>
    </source>
</evidence>
<organism evidence="4 5">
    <name type="scientific">Centaurea solstitialis</name>
    <name type="common">yellow star-thistle</name>
    <dbReference type="NCBI Taxonomy" id="347529"/>
    <lineage>
        <taxon>Eukaryota</taxon>
        <taxon>Viridiplantae</taxon>
        <taxon>Streptophyta</taxon>
        <taxon>Embryophyta</taxon>
        <taxon>Tracheophyta</taxon>
        <taxon>Spermatophyta</taxon>
        <taxon>Magnoliopsida</taxon>
        <taxon>eudicotyledons</taxon>
        <taxon>Gunneridae</taxon>
        <taxon>Pentapetalae</taxon>
        <taxon>asterids</taxon>
        <taxon>campanulids</taxon>
        <taxon>Asterales</taxon>
        <taxon>Asteraceae</taxon>
        <taxon>Carduoideae</taxon>
        <taxon>Cardueae</taxon>
        <taxon>Centaureinae</taxon>
        <taxon>Centaurea</taxon>
    </lineage>
</organism>
<comment type="caution">
    <text evidence="4">The sequence shown here is derived from an EMBL/GenBank/DDBJ whole genome shotgun (WGS) entry which is preliminary data.</text>
</comment>
<gene>
    <name evidence="4" type="ORF">OSB04_023025</name>
</gene>
<dbReference type="Proteomes" id="UP001172457">
    <property type="component" value="Chromosome 6"/>
</dbReference>